<dbReference type="PANTHER" id="PTHR30487:SF0">
    <property type="entry name" value="PREPILIN LEADER PEPTIDASE_N-METHYLTRANSFERASE-RELATED"/>
    <property type="match status" value="1"/>
</dbReference>
<feature type="domain" description="Prepilin type IV endopeptidase peptidase" evidence="4">
    <location>
        <begin position="121"/>
        <end position="228"/>
    </location>
</feature>
<comment type="caution">
    <text evidence="5">The sequence shown here is derived from an EMBL/GenBank/DDBJ whole genome shotgun (WGS) entry which is preliminary data.</text>
</comment>
<evidence type="ECO:0000256" key="2">
    <source>
        <dbReference type="RuleBase" id="RU003793"/>
    </source>
</evidence>
<keyword evidence="6" id="KW-1185">Reference proteome</keyword>
<dbReference type="Pfam" id="PF01478">
    <property type="entry name" value="Peptidase_A24"/>
    <property type="match status" value="1"/>
</dbReference>
<feature type="transmembrane region" description="Helical" evidence="3">
    <location>
        <begin position="85"/>
        <end position="104"/>
    </location>
</feature>
<dbReference type="PRINTS" id="PR00864">
    <property type="entry name" value="PREPILNPTASE"/>
</dbReference>
<evidence type="ECO:0000256" key="3">
    <source>
        <dbReference type="SAM" id="Phobius"/>
    </source>
</evidence>
<protein>
    <submittedName>
        <fullName evidence="5">Prepilin peptidase</fullName>
    </submittedName>
</protein>
<feature type="transmembrane region" description="Helical" evidence="3">
    <location>
        <begin position="237"/>
        <end position="258"/>
    </location>
</feature>
<evidence type="ECO:0000313" key="6">
    <source>
        <dbReference type="Proteomes" id="UP000545386"/>
    </source>
</evidence>
<comment type="similarity">
    <text evidence="1 2">Belongs to the peptidase A24 family.</text>
</comment>
<evidence type="ECO:0000259" key="4">
    <source>
        <dbReference type="Pfam" id="PF01478"/>
    </source>
</evidence>
<keyword evidence="3" id="KW-1133">Transmembrane helix</keyword>
<dbReference type="Proteomes" id="UP000545386">
    <property type="component" value="Unassembled WGS sequence"/>
</dbReference>
<organism evidence="5 6">
    <name type="scientific">Pusillimonas minor</name>
    <dbReference type="NCBI Taxonomy" id="2697024"/>
    <lineage>
        <taxon>Bacteria</taxon>
        <taxon>Pseudomonadati</taxon>
        <taxon>Pseudomonadota</taxon>
        <taxon>Betaproteobacteria</taxon>
        <taxon>Burkholderiales</taxon>
        <taxon>Alcaligenaceae</taxon>
        <taxon>Pusillimonas</taxon>
    </lineage>
</organism>
<reference evidence="5 6" key="1">
    <citation type="submission" date="2020-08" db="EMBL/GenBank/DDBJ databases">
        <title>Paraeoetvoesia sp. YC-7-48 draft genome sequence.</title>
        <authorList>
            <person name="Yao L."/>
        </authorList>
    </citation>
    <scope>NUCLEOTIDE SEQUENCE [LARGE SCALE GENOMIC DNA]</scope>
    <source>
        <strain evidence="6">YC-7-48</strain>
    </source>
</reference>
<dbReference type="Gene3D" id="1.20.120.1220">
    <property type="match status" value="1"/>
</dbReference>
<accession>A0A842HSE0</accession>
<proteinExistence type="inferred from homology"/>
<sequence length="260" mass="27582">MLMFHQEFDSALILRNYLHAGNPPDGALEALAHLAGLSGGLWLLYLGGGLVAGLLVHCAGLRYTHRVVRAFSLADSVNVPVRWRWQYGAFWALLGALAGVGLALRAGGMSYGLAGMFAFVLVLSVLGVLAVADWYTGFLPDELTLPLMWAGLAWSWLGYGVGVMQALGGAMAGYGFLFSIFRLYRWARGHDGMGGGDFKLAAALGAWVGLAALPWVLLLACIMGVFTALLLSRRPGFTGAFPFGPCLSAAGAVFLWVVSP</sequence>
<feature type="transmembrane region" description="Helical" evidence="3">
    <location>
        <begin position="156"/>
        <end position="181"/>
    </location>
</feature>
<dbReference type="InterPro" id="IPR000045">
    <property type="entry name" value="Prepilin_IV_endopep_pep"/>
</dbReference>
<keyword evidence="3" id="KW-0812">Transmembrane</keyword>
<evidence type="ECO:0000256" key="1">
    <source>
        <dbReference type="ARBA" id="ARBA00005801"/>
    </source>
</evidence>
<feature type="transmembrane region" description="Helical" evidence="3">
    <location>
        <begin position="42"/>
        <end position="65"/>
    </location>
</feature>
<evidence type="ECO:0000313" key="5">
    <source>
        <dbReference type="EMBL" id="MBC2770724.1"/>
    </source>
</evidence>
<dbReference type="GO" id="GO:0006465">
    <property type="term" value="P:signal peptide processing"/>
    <property type="evidence" value="ECO:0007669"/>
    <property type="project" value="TreeGrafter"/>
</dbReference>
<dbReference type="PANTHER" id="PTHR30487">
    <property type="entry name" value="TYPE 4 PREPILIN-LIKE PROTEINS LEADER PEPTIDE-PROCESSING ENZYME"/>
    <property type="match status" value="1"/>
</dbReference>
<feature type="transmembrane region" description="Helical" evidence="3">
    <location>
        <begin position="111"/>
        <end position="136"/>
    </location>
</feature>
<gene>
    <name evidence="5" type="ORF">GTU67_12475</name>
</gene>
<dbReference type="EMBL" id="JACJUU010000011">
    <property type="protein sequence ID" value="MBC2770724.1"/>
    <property type="molecule type" value="Genomic_DNA"/>
</dbReference>
<dbReference type="InterPro" id="IPR014032">
    <property type="entry name" value="Peptidase_A24A_bac"/>
</dbReference>
<feature type="transmembrane region" description="Helical" evidence="3">
    <location>
        <begin position="202"/>
        <end position="231"/>
    </location>
</feature>
<dbReference type="RefSeq" id="WP_185780394.1">
    <property type="nucleotide sequence ID" value="NZ_JACJUU010000011.1"/>
</dbReference>
<dbReference type="InterPro" id="IPR050882">
    <property type="entry name" value="Prepilin_peptidase/N-MTase"/>
</dbReference>
<name>A0A842HSE0_9BURK</name>
<dbReference type="GO" id="GO:0004190">
    <property type="term" value="F:aspartic-type endopeptidase activity"/>
    <property type="evidence" value="ECO:0007669"/>
    <property type="project" value="InterPro"/>
</dbReference>
<keyword evidence="3" id="KW-0472">Membrane</keyword>
<dbReference type="AlphaFoldDB" id="A0A842HSE0"/>
<dbReference type="GO" id="GO:0005886">
    <property type="term" value="C:plasma membrane"/>
    <property type="evidence" value="ECO:0007669"/>
    <property type="project" value="TreeGrafter"/>
</dbReference>